<dbReference type="EMBL" id="JAKWBI020000432">
    <property type="protein sequence ID" value="KAJ2895058.1"/>
    <property type="molecule type" value="Genomic_DNA"/>
</dbReference>
<evidence type="ECO:0000313" key="3">
    <source>
        <dbReference type="Proteomes" id="UP001201980"/>
    </source>
</evidence>
<dbReference type="Proteomes" id="UP001201980">
    <property type="component" value="Unassembled WGS sequence"/>
</dbReference>
<accession>A0AAD5RIG7</accession>
<dbReference type="AlphaFoldDB" id="A0AAD5RIG7"/>
<sequence length="326" mass="36000">MPPRLFLNDPTPHGLSALPQVHGFRGSGTSLSVLPQAHPLPSLPRDLMFSTRVMIPNQVLAGHEFPTSCFVRPISPVEEFLHPGYPDGENVLLVLPAHDSKGIHYDTALIASSLPTPAGTVSSRQREARAHIVPVLQQRWWVANVPKAGKYVVHVLKSDATNELHEEYYNLEMQPLKGLGREFLPARFALAILSNKIIFANRSRSPSPKKRQRLQSGVAGDAGDRSASTTVAEDDLYFECSLEEGGSDDDMESHWRPRKRKRLSSRRSTAPSSASTNFQSRARDLDHVHIAGSDHEESGSGFMAGETDKNFGECDSISPLLEKWEP</sequence>
<feature type="compositionally biased region" description="Low complexity" evidence="1">
    <location>
        <begin position="266"/>
        <end position="276"/>
    </location>
</feature>
<feature type="compositionally biased region" description="Basic and acidic residues" evidence="1">
    <location>
        <begin position="281"/>
        <end position="298"/>
    </location>
</feature>
<name>A0AAD5RIG7_9PEZI</name>
<reference evidence="2" key="1">
    <citation type="submission" date="2022-07" db="EMBL/GenBank/DDBJ databases">
        <title>Draft genome sequence of Zalerion maritima ATCC 34329, a (micro)plastics degrading marine fungus.</title>
        <authorList>
            <person name="Paco A."/>
            <person name="Goncalves M.F.M."/>
            <person name="Rocha-Santos T.A.P."/>
            <person name="Alves A."/>
        </authorList>
    </citation>
    <scope>NUCLEOTIDE SEQUENCE</scope>
    <source>
        <strain evidence="2">ATCC 34329</strain>
    </source>
</reference>
<gene>
    <name evidence="2" type="ORF">MKZ38_006965</name>
</gene>
<feature type="region of interest" description="Disordered" evidence="1">
    <location>
        <begin position="203"/>
        <end position="227"/>
    </location>
</feature>
<feature type="region of interest" description="Disordered" evidence="1">
    <location>
        <begin position="243"/>
        <end position="326"/>
    </location>
</feature>
<feature type="compositionally biased region" description="Basic residues" evidence="1">
    <location>
        <begin position="256"/>
        <end position="265"/>
    </location>
</feature>
<keyword evidence="3" id="KW-1185">Reference proteome</keyword>
<organism evidence="2 3">
    <name type="scientific">Zalerion maritima</name>
    <dbReference type="NCBI Taxonomy" id="339359"/>
    <lineage>
        <taxon>Eukaryota</taxon>
        <taxon>Fungi</taxon>
        <taxon>Dikarya</taxon>
        <taxon>Ascomycota</taxon>
        <taxon>Pezizomycotina</taxon>
        <taxon>Sordariomycetes</taxon>
        <taxon>Lulworthiomycetidae</taxon>
        <taxon>Lulworthiales</taxon>
        <taxon>Lulworthiaceae</taxon>
        <taxon>Zalerion</taxon>
    </lineage>
</organism>
<evidence type="ECO:0000313" key="2">
    <source>
        <dbReference type="EMBL" id="KAJ2895058.1"/>
    </source>
</evidence>
<comment type="caution">
    <text evidence="2">The sequence shown here is derived from an EMBL/GenBank/DDBJ whole genome shotgun (WGS) entry which is preliminary data.</text>
</comment>
<proteinExistence type="predicted"/>
<protein>
    <submittedName>
        <fullName evidence="2">Uncharacterized protein</fullName>
    </submittedName>
</protein>
<evidence type="ECO:0000256" key="1">
    <source>
        <dbReference type="SAM" id="MobiDB-lite"/>
    </source>
</evidence>